<organism evidence="1 2">
    <name type="scientific">Mycobacterium tuberculosis</name>
    <dbReference type="NCBI Taxonomy" id="1773"/>
    <lineage>
        <taxon>Bacteria</taxon>
        <taxon>Bacillati</taxon>
        <taxon>Actinomycetota</taxon>
        <taxon>Actinomycetes</taxon>
        <taxon>Mycobacteriales</taxon>
        <taxon>Mycobacteriaceae</taxon>
        <taxon>Mycobacterium</taxon>
        <taxon>Mycobacterium tuberculosis complex</taxon>
    </lineage>
</organism>
<keyword evidence="1" id="KW-0378">Hydrolase</keyword>
<keyword evidence="1" id="KW-0347">Helicase</keyword>
<proteinExistence type="predicted"/>
<name>A0A916LI88_MYCTX</name>
<gene>
    <name evidence="1" type="ORF">ERS007739_05637</name>
</gene>
<accession>A0A916LI88</accession>
<dbReference type="GO" id="GO:0004386">
    <property type="term" value="F:helicase activity"/>
    <property type="evidence" value="ECO:0007669"/>
    <property type="project" value="UniProtKB-KW"/>
</dbReference>
<protein>
    <submittedName>
        <fullName evidence="1">Helicase/secretion ATPase</fullName>
    </submittedName>
</protein>
<sequence length="38" mass="4163">MLRQAEGRVQAVTVWHADRGMSDDAAALHDLLRSRASA</sequence>
<dbReference type="AlphaFoldDB" id="A0A916LI88"/>
<evidence type="ECO:0000313" key="2">
    <source>
        <dbReference type="Proteomes" id="UP000039021"/>
    </source>
</evidence>
<reference evidence="2" key="1">
    <citation type="submission" date="2015-03" db="EMBL/GenBank/DDBJ databases">
        <authorList>
            <consortium name="Pathogen Informatics"/>
        </authorList>
    </citation>
    <scope>NUCLEOTIDE SEQUENCE [LARGE SCALE GENOMIC DNA]</scope>
    <source>
        <strain evidence="2">N09902308</strain>
    </source>
</reference>
<keyword evidence="1" id="KW-0547">Nucleotide-binding</keyword>
<dbReference type="Proteomes" id="UP000039021">
    <property type="component" value="Unassembled WGS sequence"/>
</dbReference>
<keyword evidence="1" id="KW-0067">ATP-binding</keyword>
<comment type="caution">
    <text evidence="1">The sequence shown here is derived from an EMBL/GenBank/DDBJ whole genome shotgun (WGS) entry which is preliminary data.</text>
</comment>
<dbReference type="EMBL" id="CSBK01004960">
    <property type="protein sequence ID" value="CPC28405.1"/>
    <property type="molecule type" value="Genomic_DNA"/>
</dbReference>
<evidence type="ECO:0000313" key="1">
    <source>
        <dbReference type="EMBL" id="CPC28405.1"/>
    </source>
</evidence>